<comment type="caution">
    <text evidence="3">The sequence shown here is derived from an EMBL/GenBank/DDBJ whole genome shotgun (WGS) entry which is preliminary data.</text>
</comment>
<gene>
    <name evidence="3" type="ORF">RNC47_18000</name>
</gene>
<evidence type="ECO:0000313" key="4">
    <source>
        <dbReference type="Proteomes" id="UP001183420"/>
    </source>
</evidence>
<feature type="region of interest" description="Disordered" evidence="1">
    <location>
        <begin position="42"/>
        <end position="91"/>
    </location>
</feature>
<evidence type="ECO:0000313" key="3">
    <source>
        <dbReference type="EMBL" id="MDT0320231.1"/>
    </source>
</evidence>
<keyword evidence="4" id="KW-1185">Reference proteome</keyword>
<accession>A0ABU2LRJ8</accession>
<organism evidence="3 4">
    <name type="scientific">Streptomyces millisiae</name>
    <dbReference type="NCBI Taxonomy" id="3075542"/>
    <lineage>
        <taxon>Bacteria</taxon>
        <taxon>Bacillati</taxon>
        <taxon>Actinomycetota</taxon>
        <taxon>Actinomycetes</taxon>
        <taxon>Kitasatosporales</taxon>
        <taxon>Streptomycetaceae</taxon>
        <taxon>Streptomyces</taxon>
    </lineage>
</organism>
<keyword evidence="2" id="KW-0732">Signal</keyword>
<feature type="region of interest" description="Disordered" evidence="1">
    <location>
        <begin position="1"/>
        <end position="23"/>
    </location>
</feature>
<evidence type="ECO:0008006" key="5">
    <source>
        <dbReference type="Google" id="ProtNLM"/>
    </source>
</evidence>
<dbReference type="EMBL" id="JAVREM010000022">
    <property type="protein sequence ID" value="MDT0320231.1"/>
    <property type="molecule type" value="Genomic_DNA"/>
</dbReference>
<feature type="signal peptide" evidence="2">
    <location>
        <begin position="1"/>
        <end position="40"/>
    </location>
</feature>
<proteinExistence type="predicted"/>
<reference evidence="4" key="1">
    <citation type="submission" date="2023-07" db="EMBL/GenBank/DDBJ databases">
        <title>30 novel species of actinomycetes from the DSMZ collection.</title>
        <authorList>
            <person name="Nouioui I."/>
        </authorList>
    </citation>
    <scope>NUCLEOTIDE SEQUENCE [LARGE SCALE GENOMIC DNA]</scope>
    <source>
        <strain evidence="4">DSM 44918</strain>
    </source>
</reference>
<feature type="compositionally biased region" description="Pro residues" evidence="1">
    <location>
        <begin position="67"/>
        <end position="85"/>
    </location>
</feature>
<dbReference type="RefSeq" id="WP_311600000.1">
    <property type="nucleotide sequence ID" value="NZ_JAVREM010000022.1"/>
</dbReference>
<evidence type="ECO:0000256" key="2">
    <source>
        <dbReference type="SAM" id="SignalP"/>
    </source>
</evidence>
<dbReference type="Proteomes" id="UP001183420">
    <property type="component" value="Unassembled WGS sequence"/>
</dbReference>
<protein>
    <recommendedName>
        <fullName evidence="5">Lipoprotein</fullName>
    </recommendedName>
</protein>
<name>A0ABU2LRJ8_9ACTN</name>
<evidence type="ECO:0000256" key="1">
    <source>
        <dbReference type="SAM" id="MobiDB-lite"/>
    </source>
</evidence>
<feature type="chain" id="PRO_5045138555" description="Lipoprotein" evidence="2">
    <location>
        <begin position="41"/>
        <end position="194"/>
    </location>
</feature>
<feature type="compositionally biased region" description="Basic residues" evidence="1">
    <location>
        <begin position="13"/>
        <end position="23"/>
    </location>
</feature>
<sequence>MDRRDPLTSPKRPTLRRGRSRVRRARGGLLLCAAVSVVLAGCGSSSPDASPTTSRPGGDEPASGTPDPAPTTEPPSPTDVPPTPTVPEAADGTDLAACEDGRCEVRVTAGGSVPLPQAPVRLAALSADEYTFVFEPSAAGGSIACHQRCSMSSGLGQGPTTVTGTGGSIDAYGTRLTVVAHDAEAMVLRVEPVP</sequence>